<dbReference type="RefSeq" id="WP_163961694.1">
    <property type="nucleotide sequence ID" value="NZ_JAAIVB010000022.1"/>
</dbReference>
<dbReference type="Pfam" id="PF13411">
    <property type="entry name" value="MerR_1"/>
    <property type="match status" value="1"/>
</dbReference>
<evidence type="ECO:0000313" key="3">
    <source>
        <dbReference type="EMBL" id="NEX60953.1"/>
    </source>
</evidence>
<dbReference type="PANTHER" id="PTHR30204">
    <property type="entry name" value="REDOX-CYCLING DRUG-SENSING TRANSCRIPTIONAL ACTIVATOR SOXR"/>
    <property type="match status" value="1"/>
</dbReference>
<dbReference type="PRINTS" id="PR00040">
    <property type="entry name" value="HTHMERR"/>
</dbReference>
<gene>
    <name evidence="3" type="ORF">G3574_07680</name>
</gene>
<accession>A0A6B3SJP0</accession>
<dbReference type="Gene3D" id="1.10.1660.10">
    <property type="match status" value="1"/>
</dbReference>
<reference evidence="3 4" key="1">
    <citation type="submission" date="2020-02" db="EMBL/GenBank/DDBJ databases">
        <authorList>
            <person name="Kim M.K."/>
        </authorList>
    </citation>
    <scope>NUCLEOTIDE SEQUENCE [LARGE SCALE GENOMIC DNA]</scope>
    <source>
        <strain evidence="3 4">17J57-3</strain>
    </source>
</reference>
<dbReference type="AlphaFoldDB" id="A0A6B3SJP0"/>
<comment type="caution">
    <text evidence="3">The sequence shown here is derived from an EMBL/GenBank/DDBJ whole genome shotgun (WGS) entry which is preliminary data.</text>
</comment>
<dbReference type="InterPro" id="IPR000551">
    <property type="entry name" value="MerR-type_HTH_dom"/>
</dbReference>
<dbReference type="GO" id="GO:0003700">
    <property type="term" value="F:DNA-binding transcription factor activity"/>
    <property type="evidence" value="ECO:0007669"/>
    <property type="project" value="InterPro"/>
</dbReference>
<sequence>MKIGELAKATGCQPVTVRFYERKGLLATPERTDANYRVYSTKDVERLLFIRNCRALGLTLEEIERLVQMIDFPEQDCSDVNACLDRHMEEVDRQMQALFLLKQALSKLRGRCAVPGAVDDRPKLTHLLQ</sequence>
<dbReference type="PANTHER" id="PTHR30204:SF92">
    <property type="entry name" value="HTH-TYPE TRANSCRIPTIONAL REGULATOR ZNTR"/>
    <property type="match status" value="1"/>
</dbReference>
<dbReference type="GO" id="GO:0003677">
    <property type="term" value="F:DNA binding"/>
    <property type="evidence" value="ECO:0007669"/>
    <property type="project" value="UniProtKB-KW"/>
</dbReference>
<evidence type="ECO:0000256" key="1">
    <source>
        <dbReference type="ARBA" id="ARBA00023125"/>
    </source>
</evidence>
<dbReference type="SMART" id="SM00422">
    <property type="entry name" value="HTH_MERR"/>
    <property type="match status" value="1"/>
</dbReference>
<organism evidence="3 4">
    <name type="scientific">Noviherbaspirillum galbum</name>
    <dbReference type="NCBI Taxonomy" id="2709383"/>
    <lineage>
        <taxon>Bacteria</taxon>
        <taxon>Pseudomonadati</taxon>
        <taxon>Pseudomonadota</taxon>
        <taxon>Betaproteobacteria</taxon>
        <taxon>Burkholderiales</taxon>
        <taxon>Oxalobacteraceae</taxon>
        <taxon>Noviherbaspirillum</taxon>
    </lineage>
</organism>
<dbReference type="EMBL" id="JAAIVB010000022">
    <property type="protein sequence ID" value="NEX60953.1"/>
    <property type="molecule type" value="Genomic_DNA"/>
</dbReference>
<evidence type="ECO:0000313" key="4">
    <source>
        <dbReference type="Proteomes" id="UP000482155"/>
    </source>
</evidence>
<protein>
    <submittedName>
        <fullName evidence="3">MerR family transcriptional regulator</fullName>
    </submittedName>
</protein>
<proteinExistence type="predicted"/>
<feature type="domain" description="HTH merR-type" evidence="2">
    <location>
        <begin position="1"/>
        <end position="69"/>
    </location>
</feature>
<keyword evidence="1" id="KW-0238">DNA-binding</keyword>
<dbReference type="PROSITE" id="PS50937">
    <property type="entry name" value="HTH_MERR_2"/>
    <property type="match status" value="1"/>
</dbReference>
<dbReference type="InterPro" id="IPR009061">
    <property type="entry name" value="DNA-bd_dom_put_sf"/>
</dbReference>
<dbReference type="InterPro" id="IPR047057">
    <property type="entry name" value="MerR_fam"/>
</dbReference>
<dbReference type="SUPFAM" id="SSF46955">
    <property type="entry name" value="Putative DNA-binding domain"/>
    <property type="match status" value="1"/>
</dbReference>
<evidence type="ECO:0000259" key="2">
    <source>
        <dbReference type="PROSITE" id="PS50937"/>
    </source>
</evidence>
<keyword evidence="4" id="KW-1185">Reference proteome</keyword>
<dbReference type="Proteomes" id="UP000482155">
    <property type="component" value="Unassembled WGS sequence"/>
</dbReference>
<name>A0A6B3SJP0_9BURK</name>